<dbReference type="Proteomes" id="UP001293254">
    <property type="component" value="Unassembled WGS sequence"/>
</dbReference>
<reference evidence="4" key="1">
    <citation type="submission" date="2020-06" db="EMBL/GenBank/DDBJ databases">
        <authorList>
            <person name="Li T."/>
            <person name="Hu X."/>
            <person name="Zhang T."/>
            <person name="Song X."/>
            <person name="Zhang H."/>
            <person name="Dai N."/>
            <person name="Sheng W."/>
            <person name="Hou X."/>
            <person name="Wei L."/>
        </authorList>
    </citation>
    <scope>NUCLEOTIDE SEQUENCE</scope>
    <source>
        <strain evidence="4">3651</strain>
        <tissue evidence="4">Leaf</tissue>
    </source>
</reference>
<evidence type="ECO:0000313" key="4">
    <source>
        <dbReference type="EMBL" id="KAK4419989.1"/>
    </source>
</evidence>
<dbReference type="EMBL" id="JACGWO010000009">
    <property type="protein sequence ID" value="KAK4419989.1"/>
    <property type="molecule type" value="Genomic_DNA"/>
</dbReference>
<reference evidence="4" key="2">
    <citation type="journal article" date="2024" name="Plant">
        <title>Genomic evolution and insights into agronomic trait innovations of Sesamum species.</title>
        <authorList>
            <person name="Miao H."/>
            <person name="Wang L."/>
            <person name="Qu L."/>
            <person name="Liu H."/>
            <person name="Sun Y."/>
            <person name="Le M."/>
            <person name="Wang Q."/>
            <person name="Wei S."/>
            <person name="Zheng Y."/>
            <person name="Lin W."/>
            <person name="Duan Y."/>
            <person name="Cao H."/>
            <person name="Xiong S."/>
            <person name="Wang X."/>
            <person name="Wei L."/>
            <person name="Li C."/>
            <person name="Ma Q."/>
            <person name="Ju M."/>
            <person name="Zhao R."/>
            <person name="Li G."/>
            <person name="Mu C."/>
            <person name="Tian Q."/>
            <person name="Mei H."/>
            <person name="Zhang T."/>
            <person name="Gao T."/>
            <person name="Zhang H."/>
        </authorList>
    </citation>
    <scope>NUCLEOTIDE SEQUENCE</scope>
    <source>
        <strain evidence="4">3651</strain>
    </source>
</reference>
<comment type="caution">
    <text evidence="4">The sequence shown here is derived from an EMBL/GenBank/DDBJ whole genome shotgun (WGS) entry which is preliminary data.</text>
</comment>
<protein>
    <submittedName>
        <fullName evidence="4">BURP domain protein RD22</fullName>
    </submittedName>
</protein>
<keyword evidence="2" id="KW-0732">Signal</keyword>
<dbReference type="PROSITE" id="PS51277">
    <property type="entry name" value="BURP"/>
    <property type="match status" value="1"/>
</dbReference>
<dbReference type="SMART" id="SM01045">
    <property type="entry name" value="BURP"/>
    <property type="match status" value="1"/>
</dbReference>
<accession>A0AAE2CF83</accession>
<evidence type="ECO:0000313" key="5">
    <source>
        <dbReference type="Proteomes" id="UP001293254"/>
    </source>
</evidence>
<gene>
    <name evidence="4" type="ORF">Salat_2411800</name>
</gene>
<dbReference type="InterPro" id="IPR044816">
    <property type="entry name" value="BURP"/>
</dbReference>
<feature type="chain" id="PRO_5041933345" evidence="2">
    <location>
        <begin position="23"/>
        <end position="401"/>
    </location>
</feature>
<dbReference type="PANTHER" id="PTHR31236">
    <property type="entry name" value="BURP DOMAIN PROTEIN USPL1-LIKE"/>
    <property type="match status" value="1"/>
</dbReference>
<organism evidence="4 5">
    <name type="scientific">Sesamum alatum</name>
    <dbReference type="NCBI Taxonomy" id="300844"/>
    <lineage>
        <taxon>Eukaryota</taxon>
        <taxon>Viridiplantae</taxon>
        <taxon>Streptophyta</taxon>
        <taxon>Embryophyta</taxon>
        <taxon>Tracheophyta</taxon>
        <taxon>Spermatophyta</taxon>
        <taxon>Magnoliopsida</taxon>
        <taxon>eudicotyledons</taxon>
        <taxon>Gunneridae</taxon>
        <taxon>Pentapetalae</taxon>
        <taxon>asterids</taxon>
        <taxon>lamiids</taxon>
        <taxon>Lamiales</taxon>
        <taxon>Pedaliaceae</taxon>
        <taxon>Sesamum</taxon>
    </lineage>
</organism>
<dbReference type="Pfam" id="PF03181">
    <property type="entry name" value="BURP"/>
    <property type="match status" value="1"/>
</dbReference>
<feature type="region of interest" description="Disordered" evidence="1">
    <location>
        <begin position="58"/>
        <end position="150"/>
    </location>
</feature>
<dbReference type="InterPro" id="IPR004873">
    <property type="entry name" value="BURP_dom"/>
</dbReference>
<feature type="domain" description="BURP" evidence="3">
    <location>
        <begin position="191"/>
        <end position="400"/>
    </location>
</feature>
<name>A0AAE2CF83_9LAMI</name>
<feature type="signal peptide" evidence="2">
    <location>
        <begin position="1"/>
        <end position="22"/>
    </location>
</feature>
<evidence type="ECO:0000256" key="2">
    <source>
        <dbReference type="SAM" id="SignalP"/>
    </source>
</evidence>
<dbReference type="AlphaFoldDB" id="A0AAE2CF83"/>
<sequence length="401" mass="42989">MEFKFPHILAFLSVVIVAASHAALLPSEDYWNSVLPNSPMPKAVKDLLHPSSQWLDDESTTVGVSKGGVNVNTGRGRPGGTAVNVGRGGVGVHTGKPGRRTNVGVGKGGVTVGTKPGGTAVNVGRGGVGVHTGKPGSRTNVGVGKGGVTVGTGTRKGRPVYVGVNPGPDPFKYMYAATETQLHDNPNVALFFLEKDLHAGNRMNLHFSKRINEATFLPRQVADLIPFSSNKLPEILDKFSVNPGSDEAEVIKKTIKECEEKGIKGEEKFCATSLESMVDFSTSKLGKDVQAISTNAENGQKKEYRIVGVNRMPSTKAAVVCHRQEYAYAVFYCHETDKTVAYTVAMVATDGSKAEAVAVCHRDTAAWNPKHLAFQVLKVKPGTVPVCHFLPEDHIVWVSRY</sequence>
<evidence type="ECO:0000256" key="1">
    <source>
        <dbReference type="SAM" id="MobiDB-lite"/>
    </source>
</evidence>
<proteinExistence type="predicted"/>
<evidence type="ECO:0000259" key="3">
    <source>
        <dbReference type="PROSITE" id="PS51277"/>
    </source>
</evidence>
<dbReference type="PANTHER" id="PTHR31236:SF2">
    <property type="entry name" value="BURP DOMAIN PROTEIN RD22"/>
    <property type="match status" value="1"/>
</dbReference>
<keyword evidence="5" id="KW-1185">Reference proteome</keyword>